<dbReference type="KEGG" id="vg:80540155"/>
<dbReference type="GeneID" id="80540155"/>
<reference evidence="7" key="1">
    <citation type="journal article" date="2020" name="Emerg. Infect. Dis.">
        <title>Identification of a Novel alpha-herpesvirus Associated with Ulcerative Stomatitis in Donkeys.</title>
        <authorList>
            <person name="Martella V."/>
            <person name="Lanave G."/>
            <person name="Camero M."/>
            <person name="Larocca V."/>
            <person name="Lorusso E."/>
            <person name="Catella C."/>
            <person name="Capozza P."/>
            <person name="Tempesta M."/>
            <person name="Buonavoglia C."/>
        </authorList>
    </citation>
    <scope>NUCLEOTIDE SEQUENCE</scope>
    <source>
        <strain evidence="7">AsHV/Bari/2011/740</strain>
    </source>
</reference>
<organism evidence="7 8">
    <name type="scientific">Equid herpesvirus 6</name>
    <dbReference type="NCBI Taxonomy" id="173566"/>
    <lineage>
        <taxon>Viruses</taxon>
        <taxon>Duplodnaviria</taxon>
        <taxon>Heunggongvirae</taxon>
        <taxon>Peploviricota</taxon>
        <taxon>Herviviricetes</taxon>
        <taxon>Herpesvirales</taxon>
        <taxon>Orthoherpesviridae</taxon>
        <taxon>Alphaherpesvirinae</taxon>
        <taxon>Varicellovirus</taxon>
    </lineage>
</organism>
<evidence type="ECO:0000256" key="2">
    <source>
        <dbReference type="ARBA" id="ARBA00022580"/>
    </source>
</evidence>
<keyword evidence="3" id="KW-0946">Virion</keyword>
<evidence type="ECO:0000313" key="8">
    <source>
        <dbReference type="Proteomes" id="UP001143705"/>
    </source>
</evidence>
<protein>
    <submittedName>
        <fullName evidence="7">Tegument protein UL16</fullName>
    </submittedName>
</protein>
<evidence type="ECO:0000256" key="4">
    <source>
        <dbReference type="ARBA" id="ARBA00022921"/>
    </source>
</evidence>
<dbReference type="RefSeq" id="YP_010801446.1">
    <property type="nucleotide sequence ID" value="NC_076964.1"/>
</dbReference>
<sequence>MAGLLGDAAPWDAAPTGPDRKLAPEAARRLAEAHTEEVAALRLVRGDPRDKIFRGDSVLGPRLAPFVPPPPPKAGRAARCAAVAVYLTRPKALALQPKQFHALVVFGPDAAYSLVVRDKSRPLFPGAHRFRIVFQDAAPVAAPADVPDPAAEAVPTENSEQVDVSDFATPAEPPEERYDCRVLAPGVWWSVPRQTIYFLQMDAALLALCPAGWRARGLGIVLGRLVNHPEGCAACRLAEHADPHNAAIESAATPESCLCWAPCLWRKAGQREIAVDGDRHLFRVLYMDAVERVRLAGMRRGPKNTADLSEVLVGLGPHGQQIPANSSGWKLVALDPDDSRLLVCGCATLRYLCPDGSRGDEHRPPPPREPGRRPSGSGRSRCSEANFG</sequence>
<dbReference type="Pfam" id="PF03044">
    <property type="entry name" value="Herpes_UL16"/>
    <property type="match status" value="1"/>
</dbReference>
<dbReference type="Proteomes" id="UP001143705">
    <property type="component" value="Segment"/>
</dbReference>
<keyword evidence="5" id="KW-1035">Host cytoplasm</keyword>
<feature type="region of interest" description="Disordered" evidence="6">
    <location>
        <begin position="356"/>
        <end position="388"/>
    </location>
</feature>
<evidence type="ECO:0000256" key="3">
    <source>
        <dbReference type="ARBA" id="ARBA00022844"/>
    </source>
</evidence>
<accession>A0A7S9YXG3</accession>
<feature type="compositionally biased region" description="Basic and acidic residues" evidence="6">
    <location>
        <begin position="357"/>
        <end position="372"/>
    </location>
</feature>
<feature type="region of interest" description="Disordered" evidence="6">
    <location>
        <begin position="1"/>
        <end position="26"/>
    </location>
</feature>
<evidence type="ECO:0000256" key="6">
    <source>
        <dbReference type="SAM" id="MobiDB-lite"/>
    </source>
</evidence>
<dbReference type="EMBL" id="MT012704">
    <property type="protein sequence ID" value="QPI70157.1"/>
    <property type="molecule type" value="Genomic_DNA"/>
</dbReference>
<name>A0A7S9YXG3_9ALPH</name>
<dbReference type="GO" id="GO:0044423">
    <property type="term" value="C:virion component"/>
    <property type="evidence" value="ECO:0007669"/>
    <property type="project" value="UniProtKB-KW"/>
</dbReference>
<evidence type="ECO:0000256" key="5">
    <source>
        <dbReference type="ARBA" id="ARBA00023200"/>
    </source>
</evidence>
<keyword evidence="2" id="KW-0920">Virion tegument</keyword>
<evidence type="ECO:0000313" key="7">
    <source>
        <dbReference type="EMBL" id="QPI70157.1"/>
    </source>
</evidence>
<keyword evidence="8" id="KW-1185">Reference proteome</keyword>
<dbReference type="InterPro" id="IPR004286">
    <property type="entry name" value="Herpes_UL16/UL94"/>
</dbReference>
<keyword evidence="1" id="KW-1048">Host nucleus</keyword>
<keyword evidence="4" id="KW-0426">Late protein</keyword>
<proteinExistence type="inferred from homology"/>
<dbReference type="HAMAP" id="MF_04039">
    <property type="entry name" value="HSV_CEP2"/>
    <property type="match status" value="1"/>
</dbReference>
<evidence type="ECO:0000256" key="1">
    <source>
        <dbReference type="ARBA" id="ARBA00022562"/>
    </source>
</evidence>